<accession>A0A1L2JTB2</accession>
<dbReference type="Pfam" id="PF00831">
    <property type="entry name" value="Ribosomal_L29"/>
    <property type="match status" value="1"/>
</dbReference>
<dbReference type="PANTHER" id="PTHR10916">
    <property type="entry name" value="60S RIBOSOMAL PROTEIN L35/50S RIBOSOMAL PROTEIN L29"/>
    <property type="match status" value="1"/>
</dbReference>
<dbReference type="GO" id="GO:0022625">
    <property type="term" value="C:cytosolic large ribosomal subunit"/>
    <property type="evidence" value="ECO:0007669"/>
    <property type="project" value="TreeGrafter"/>
</dbReference>
<dbReference type="PANTHER" id="PTHR10916:SF0">
    <property type="entry name" value="LARGE RIBOSOMAL SUBUNIT PROTEIN UL29C"/>
    <property type="match status" value="1"/>
</dbReference>
<dbReference type="GO" id="GO:0003735">
    <property type="term" value="F:structural constituent of ribosome"/>
    <property type="evidence" value="ECO:0007669"/>
    <property type="project" value="InterPro"/>
</dbReference>
<comment type="similarity">
    <text evidence="1 5">Belongs to the universal ribosomal protein uL29 family.</text>
</comment>
<dbReference type="AlphaFoldDB" id="A0A1L2JTB2"/>
<dbReference type="InterPro" id="IPR036049">
    <property type="entry name" value="Ribosomal_uL29_sf"/>
</dbReference>
<reference evidence="6" key="1">
    <citation type="journal article" date="2017" name="Nature">
        <title>Metagenomic exploration of ASGARD archaea illuminates the origin of cellular complexity in eukaryotes.</title>
        <authorList>
            <person name="Zaremba-Niedzwiedzka K."/>
            <person name="Caceres E.F."/>
            <person name="Saw J.H.W."/>
            <person name="Backstrom D."/>
            <person name="Juzokaite L."/>
            <person name="Vancaester E."/>
            <person name="Seitz K.W."/>
            <person name="Anantharaman K."/>
            <person name="Starnawski P."/>
            <person name="Kjeldsen K.U."/>
            <person name="Stott M.B."/>
            <person name="Nunoura T."/>
            <person name="Banfield J.F."/>
            <person name="Schramm A."/>
            <person name="Baker B.J."/>
            <person name="Spang A."/>
            <person name="Ettema T.J.G."/>
        </authorList>
    </citation>
    <scope>NUCLEOTIDE SEQUENCE</scope>
    <source>
        <strain evidence="6">TIV_1</strain>
    </source>
</reference>
<dbReference type="HAMAP" id="MF_00374">
    <property type="entry name" value="Ribosomal_uL29"/>
    <property type="match status" value="1"/>
</dbReference>
<evidence type="ECO:0000256" key="2">
    <source>
        <dbReference type="ARBA" id="ARBA00022980"/>
    </source>
</evidence>
<dbReference type="GO" id="GO:0006412">
    <property type="term" value="P:translation"/>
    <property type="evidence" value="ECO:0007669"/>
    <property type="project" value="UniProtKB-UniRule"/>
</dbReference>
<dbReference type="FunFam" id="1.10.287.310:FF:000001">
    <property type="entry name" value="50S ribosomal protein L29"/>
    <property type="match status" value="1"/>
</dbReference>
<gene>
    <name evidence="5" type="primary">rpl29</name>
</gene>
<dbReference type="CDD" id="cd00427">
    <property type="entry name" value="Ribosomal_L29_HIP"/>
    <property type="match status" value="1"/>
</dbReference>
<dbReference type="Gene3D" id="1.10.287.310">
    <property type="match status" value="1"/>
</dbReference>
<dbReference type="EMBL" id="KX765055">
    <property type="protein sequence ID" value="AOZ56141.1"/>
    <property type="molecule type" value="Genomic_DNA"/>
</dbReference>
<dbReference type="SUPFAM" id="SSF46561">
    <property type="entry name" value="Ribosomal protein L29 (L29p)"/>
    <property type="match status" value="1"/>
</dbReference>
<organism evidence="6">
    <name type="scientific">uncultured korarchaeote</name>
    <dbReference type="NCBI Taxonomy" id="161241"/>
    <lineage>
        <taxon>Archaea</taxon>
        <taxon>Thermoproteota</taxon>
        <taxon>environmental samples</taxon>
    </lineage>
</organism>
<evidence type="ECO:0000256" key="3">
    <source>
        <dbReference type="ARBA" id="ARBA00023274"/>
    </source>
</evidence>
<evidence type="ECO:0000256" key="4">
    <source>
        <dbReference type="ARBA" id="ARBA00035204"/>
    </source>
</evidence>
<dbReference type="InterPro" id="IPR001854">
    <property type="entry name" value="Ribosomal_uL29"/>
</dbReference>
<name>A0A1L2JTB2_9CREN</name>
<sequence>MPLVRLSELREMDRKSLEDKLLELKRELFRVRVQKAVSGQLDNPSVERELRKSIARVLTVMRERGYIKPRGRLR</sequence>
<evidence type="ECO:0000256" key="1">
    <source>
        <dbReference type="ARBA" id="ARBA00009254"/>
    </source>
</evidence>
<evidence type="ECO:0000313" key="6">
    <source>
        <dbReference type="EMBL" id="AOZ56141.1"/>
    </source>
</evidence>
<dbReference type="NCBIfam" id="TIGR00012">
    <property type="entry name" value="L29"/>
    <property type="match status" value="1"/>
</dbReference>
<keyword evidence="2 5" id="KW-0689">Ribosomal protein</keyword>
<proteinExistence type="inferred from homology"/>
<protein>
    <recommendedName>
        <fullName evidence="4 5">Large ribosomal subunit protein uL29</fullName>
    </recommendedName>
</protein>
<keyword evidence="3 5" id="KW-0687">Ribonucleoprotein</keyword>
<dbReference type="InterPro" id="IPR050063">
    <property type="entry name" value="Ribosomal_protein_uL29"/>
</dbReference>
<evidence type="ECO:0000256" key="5">
    <source>
        <dbReference type="HAMAP-Rule" id="MF_00374"/>
    </source>
</evidence>